<protein>
    <submittedName>
        <fullName evidence="1">Uncharacterized protein</fullName>
    </submittedName>
</protein>
<reference evidence="1" key="1">
    <citation type="submission" date="2013-03" db="EMBL/GenBank/DDBJ databases">
        <title>Genome Sequence of the Profundibacterium mesophilum strain KAUST100406-0324T from Red Sea, a novel genus in the family Rhodobacteraceae.</title>
        <authorList>
            <person name="Essack M."/>
            <person name="Alam I."/>
            <person name="Lafi F."/>
            <person name="Alawi W."/>
            <person name="Kamanu F."/>
            <person name="Al-Suwailem A."/>
            <person name="Lee O.O."/>
            <person name="Xu Y."/>
            <person name="Bajic V."/>
            <person name="Qian P.-Y."/>
            <person name="Archer J."/>
        </authorList>
    </citation>
    <scope>NUCLEOTIDE SEQUENCE</scope>
    <source>
        <strain evidence="1">KAUST100406-0324</strain>
    </source>
</reference>
<keyword evidence="2" id="KW-1185">Reference proteome</keyword>
<comment type="caution">
    <text evidence="1">The sequence shown here is derived from an EMBL/GenBank/DDBJ whole genome shotgun (WGS) entry which is preliminary data.</text>
</comment>
<name>A0A921NNR5_9RHOB</name>
<organism evidence="1 2">
    <name type="scientific">Profundibacterium mesophilum KAUST100406-0324</name>
    <dbReference type="NCBI Taxonomy" id="1037889"/>
    <lineage>
        <taxon>Bacteria</taxon>
        <taxon>Pseudomonadati</taxon>
        <taxon>Pseudomonadota</taxon>
        <taxon>Alphaproteobacteria</taxon>
        <taxon>Rhodobacterales</taxon>
        <taxon>Roseobacteraceae</taxon>
        <taxon>Profundibacterium</taxon>
    </lineage>
</organism>
<dbReference type="EMBL" id="APKE01000064">
    <property type="protein sequence ID" value="KAF0674407.1"/>
    <property type="molecule type" value="Genomic_DNA"/>
</dbReference>
<dbReference type="Proteomes" id="UP000698242">
    <property type="component" value="Unassembled WGS sequence"/>
</dbReference>
<evidence type="ECO:0000313" key="2">
    <source>
        <dbReference type="Proteomes" id="UP000698242"/>
    </source>
</evidence>
<gene>
    <name evidence="1" type="ORF">PMES_03292</name>
</gene>
<dbReference type="AlphaFoldDB" id="A0A921NNR5"/>
<feature type="non-terminal residue" evidence="1">
    <location>
        <position position="82"/>
    </location>
</feature>
<proteinExistence type="predicted"/>
<sequence>MADKKKDIIEPIDAAFEDVVGAVTPRLMASQGPEIVPPSERDALADNEATHRGKLRIGPVEIPCAVLKDGRRVLSGHGIASV</sequence>
<evidence type="ECO:0000313" key="1">
    <source>
        <dbReference type="EMBL" id="KAF0674407.1"/>
    </source>
</evidence>
<accession>A0A921NNR5</accession>